<evidence type="ECO:0000313" key="12">
    <source>
        <dbReference type="Proteomes" id="UP000290900"/>
    </source>
</evidence>
<feature type="transmembrane region" description="Helical" evidence="10">
    <location>
        <begin position="807"/>
        <end position="827"/>
    </location>
</feature>
<feature type="transmembrane region" description="Helical" evidence="10">
    <location>
        <begin position="170"/>
        <end position="189"/>
    </location>
</feature>
<feature type="transmembrane region" description="Helical" evidence="10">
    <location>
        <begin position="327"/>
        <end position="351"/>
    </location>
</feature>
<evidence type="ECO:0000256" key="2">
    <source>
        <dbReference type="ARBA" id="ARBA00004141"/>
    </source>
</evidence>
<name>A0A448YJ46_BRENA</name>
<feature type="transmembrane region" description="Helical" evidence="10">
    <location>
        <begin position="491"/>
        <end position="512"/>
    </location>
</feature>
<feature type="transmembrane region" description="Helical" evidence="10">
    <location>
        <begin position="656"/>
        <end position="675"/>
    </location>
</feature>
<proteinExistence type="predicted"/>
<comment type="catalytic activity">
    <reaction evidence="1">
        <text>S-ubiquitinyl-[E2 ubiquitin-conjugating enzyme]-L-cysteine + [acceptor protein]-L-lysine = [E2 ubiquitin-conjugating enzyme]-L-cysteine + N(6)-ubiquitinyl-[acceptor protein]-L-lysine.</text>
        <dbReference type="EC" id="2.3.2.27"/>
    </reaction>
</comment>
<comment type="pathway">
    <text evidence="3">Protein modification; protein ubiquitination.</text>
</comment>
<dbReference type="EMBL" id="CAACVR010000007">
    <property type="protein sequence ID" value="VEU20863.1"/>
    <property type="molecule type" value="Genomic_DNA"/>
</dbReference>
<evidence type="ECO:0000256" key="3">
    <source>
        <dbReference type="ARBA" id="ARBA00004906"/>
    </source>
</evidence>
<dbReference type="InParanoid" id="A0A448YJ46"/>
<evidence type="ECO:0000256" key="7">
    <source>
        <dbReference type="ARBA" id="ARBA00022786"/>
    </source>
</evidence>
<evidence type="ECO:0000256" key="8">
    <source>
        <dbReference type="ARBA" id="ARBA00022989"/>
    </source>
</evidence>
<feature type="transmembrane region" description="Helical" evidence="10">
    <location>
        <begin position="695"/>
        <end position="712"/>
    </location>
</feature>
<evidence type="ECO:0000256" key="1">
    <source>
        <dbReference type="ARBA" id="ARBA00000900"/>
    </source>
</evidence>
<dbReference type="EC" id="2.3.2.27" evidence="4"/>
<reference evidence="11 12" key="1">
    <citation type="submission" date="2018-12" db="EMBL/GenBank/DDBJ databases">
        <authorList>
            <person name="Tiukova I."/>
            <person name="Dainat J."/>
        </authorList>
    </citation>
    <scope>NUCLEOTIDE SEQUENCE [LARGE SCALE GENOMIC DNA]</scope>
</reference>
<comment type="subcellular location">
    <subcellularLocation>
        <location evidence="2">Membrane</location>
        <topology evidence="2">Multi-pass membrane protein</topology>
    </subcellularLocation>
</comment>
<feature type="transmembrane region" description="Helical" evidence="10">
    <location>
        <begin position="393"/>
        <end position="414"/>
    </location>
</feature>
<keyword evidence="5" id="KW-0808">Transferase</keyword>
<feature type="transmembrane region" description="Helical" evidence="10">
    <location>
        <begin position="848"/>
        <end position="867"/>
    </location>
</feature>
<gene>
    <name evidence="11" type="ORF">BRENAR_LOCUS1598</name>
</gene>
<keyword evidence="6 10" id="KW-0812">Transmembrane</keyword>
<dbReference type="GO" id="GO:0061630">
    <property type="term" value="F:ubiquitin protein ligase activity"/>
    <property type="evidence" value="ECO:0007669"/>
    <property type="project" value="UniProtKB-EC"/>
</dbReference>
<dbReference type="GO" id="GO:0036503">
    <property type="term" value="P:ERAD pathway"/>
    <property type="evidence" value="ECO:0007669"/>
    <property type="project" value="TreeGrafter"/>
</dbReference>
<protein>
    <recommendedName>
        <fullName evidence="4">RING-type E3 ubiquitin transferase</fullName>
        <ecNumber evidence="4">2.3.2.27</ecNumber>
    </recommendedName>
</protein>
<evidence type="ECO:0000256" key="6">
    <source>
        <dbReference type="ARBA" id="ARBA00022692"/>
    </source>
</evidence>
<sequence length="964" mass="110190">MDIGTPWERAEMFFQSTWMRGLIIIAKYTFVLGSMMLIQGSILSDEGFTKIVHKKIGPEPRVNRLFEILHRQQLRRLNGNHRIDNNNNAEVLPRENEGEALDLDDVRRIVEDANRILREDRGRDNVDNEDLLANVDPREMPEVDAPAMAAADADDDLNNRLFDTDKGPAFVFQIAVFLDVVAIGALMCLKTIPSLLGMATIGVLDSVVRFLYSLLQSWIASTYAWTVMLNGVHRLLSSATVQNAVHYSHDSRVLSGLATFFGDNLIVPAQATYRNTVNWTPSTDAFERRSVVAIGLAVILFFILSVMRKMEQGCSQNNPLSGGYRSVYVVLLELVCVLKVFALVMIEWLIFPLFCGYQIEFALVPFFNENVYTYKIEPPLLGTLVDLGYAPQWFLGTFFMYFFAAFVSMIRSGITRKGVMFFIRPSDDPNIRLVHDALMRPFTLKLSHIALSGLVYSLYILVEFTMVTWGVRLYSPIEILPASPRFWSIERVGYLALFFVGSMAQDQIVNYWKWAIKFSCAKLRLSSFLVGNDVASERGHVLYRSFLHWLLWFGKAPDYSNPVLEHEAAKYFADHPDASCCFVPDGNYVRAPDNDQVSHSFVKELFVPVTKDDKLLAPIPPIQDDEERYNPYGDEELVNITSYVIVYRPPKFRDRIFLLLGMMWFFSMLITFFLYLSGVLVATASESIEPFKIDFWRMLVAIFLLVQLPKFYRLLVSQKQAVLNTFGVDPHAECSLTFATRLVKQLVSVPVRNAVLYLHDRREQLKIFLLIVVYAAAEFVVLFFGIVLPGKCLDQFAVELLQKRKAWILQLYRFTAGLFVFISTNYLGGLVVSFTPRFSVSFNIRYQVFWISMGIVLMWTVQLGYYVTNHPDDDFDWLLEGSSERDSLTALLDYWINLAAEKNVVCHACCLALWIVFLMRELLVKAYDLLGRMNTQLKEEFYSSGKVLANASDDDDERHAGDVN</sequence>
<feature type="transmembrane region" description="Helical" evidence="10">
    <location>
        <begin position="449"/>
        <end position="471"/>
    </location>
</feature>
<dbReference type="OrthoDB" id="1108038at2759"/>
<dbReference type="PANTHER" id="PTHR13145:SF0">
    <property type="entry name" value="E3 UBIQUITIN-PROTEIN LIGASE MARCHF6"/>
    <property type="match status" value="1"/>
</dbReference>
<dbReference type="Proteomes" id="UP000290900">
    <property type="component" value="Unassembled WGS sequence"/>
</dbReference>
<dbReference type="GO" id="GO:0005789">
    <property type="term" value="C:endoplasmic reticulum membrane"/>
    <property type="evidence" value="ECO:0007669"/>
    <property type="project" value="TreeGrafter"/>
</dbReference>
<dbReference type="STRING" id="13370.A0A448YJ46"/>
<evidence type="ECO:0000256" key="10">
    <source>
        <dbReference type="SAM" id="Phobius"/>
    </source>
</evidence>
<keyword evidence="9 10" id="KW-0472">Membrane</keyword>
<feature type="transmembrane region" description="Helical" evidence="10">
    <location>
        <begin position="904"/>
        <end position="923"/>
    </location>
</feature>
<evidence type="ECO:0000313" key="11">
    <source>
        <dbReference type="EMBL" id="VEU20863.1"/>
    </source>
</evidence>
<feature type="transmembrane region" description="Helical" evidence="10">
    <location>
        <begin position="21"/>
        <end position="42"/>
    </location>
</feature>
<dbReference type="PANTHER" id="PTHR13145">
    <property type="entry name" value="SSM4 PROTEIN"/>
    <property type="match status" value="1"/>
</dbReference>
<evidence type="ECO:0000256" key="5">
    <source>
        <dbReference type="ARBA" id="ARBA00022679"/>
    </source>
</evidence>
<accession>A0A448YJ46</accession>
<evidence type="ECO:0000256" key="4">
    <source>
        <dbReference type="ARBA" id="ARBA00012483"/>
    </source>
</evidence>
<keyword evidence="7" id="KW-0833">Ubl conjugation pathway</keyword>
<feature type="transmembrane region" description="Helical" evidence="10">
    <location>
        <begin position="210"/>
        <end position="228"/>
    </location>
</feature>
<keyword evidence="8 10" id="KW-1133">Transmembrane helix</keyword>
<feature type="transmembrane region" description="Helical" evidence="10">
    <location>
        <begin position="290"/>
        <end position="307"/>
    </location>
</feature>
<organism evidence="11 12">
    <name type="scientific">Brettanomyces naardenensis</name>
    <name type="common">Yeast</name>
    <dbReference type="NCBI Taxonomy" id="13370"/>
    <lineage>
        <taxon>Eukaryota</taxon>
        <taxon>Fungi</taxon>
        <taxon>Dikarya</taxon>
        <taxon>Ascomycota</taxon>
        <taxon>Saccharomycotina</taxon>
        <taxon>Pichiomycetes</taxon>
        <taxon>Pichiales</taxon>
        <taxon>Pichiaceae</taxon>
        <taxon>Brettanomyces</taxon>
    </lineage>
</organism>
<evidence type="ECO:0000256" key="9">
    <source>
        <dbReference type="ARBA" id="ARBA00023136"/>
    </source>
</evidence>
<dbReference type="AlphaFoldDB" id="A0A448YJ46"/>
<keyword evidence="12" id="KW-1185">Reference proteome</keyword>
<feature type="transmembrane region" description="Helical" evidence="10">
    <location>
        <begin position="767"/>
        <end position="787"/>
    </location>
</feature>